<evidence type="ECO:0000313" key="2">
    <source>
        <dbReference type="EMBL" id="AXH74502.1"/>
    </source>
</evidence>
<sequence>MIIFEEFLNKYIDKGISSDKLIAAISSLSPIFNKIQIEDDDRYISVLKCFHEQLCGKHFNEYFAKEQVKCMYHTKSNGLICKGEAYCLDFAKRVFNDCVKHINKDITVWDVYVAINAQYHDHVVEYTKWFGKTSKEDIDDKIIEGAVNFWFKDEDADDDKVWNYFKTIG</sequence>
<feature type="domain" description="DUF7841" evidence="1">
    <location>
        <begin position="51"/>
        <end position="166"/>
    </location>
</feature>
<dbReference type="InterPro" id="IPR057163">
    <property type="entry name" value="DUF7841"/>
</dbReference>
<evidence type="ECO:0000259" key="1">
    <source>
        <dbReference type="Pfam" id="PF25223"/>
    </source>
</evidence>
<evidence type="ECO:0000313" key="3">
    <source>
        <dbReference type="Proteomes" id="UP000257554"/>
    </source>
</evidence>
<protein>
    <recommendedName>
        <fullName evidence="1">DUF7841 domain-containing protein</fullName>
    </recommendedName>
</protein>
<dbReference type="GeneID" id="76971868"/>
<dbReference type="Proteomes" id="UP000257554">
    <property type="component" value="Segment"/>
</dbReference>
<proteinExistence type="predicted"/>
<dbReference type="RefSeq" id="YP_010097658.1">
    <property type="nucleotide sequence ID" value="NC_055760.1"/>
</dbReference>
<dbReference type="Pfam" id="PF25223">
    <property type="entry name" value="DUF7841"/>
    <property type="match status" value="1"/>
</dbReference>
<dbReference type="EMBL" id="MH616963">
    <property type="protein sequence ID" value="AXH74502.1"/>
    <property type="molecule type" value="Genomic_DNA"/>
</dbReference>
<name>A0A345MT02_9CAUD</name>
<reference evidence="2 3" key="1">
    <citation type="submission" date="2018-07" db="EMBL/GenBank/DDBJ databases">
        <title>Uncovering a Universe of Circular DNA Viruses in Animal Metagenomes.</title>
        <authorList>
            <person name="Tisza M."/>
            <person name="Buck C."/>
            <person name="Pastrana D."/>
            <person name="Welch N."/>
            <person name="Peretti A."/>
        </authorList>
    </citation>
    <scope>NUCLEOTIDE SEQUENCE [LARGE SCALE GENOMIC DNA]</scope>
    <source>
        <strain evidence="2">Ctbg_1</strain>
    </source>
</reference>
<accession>A0A345MT02</accession>
<keyword evidence="3" id="KW-1185">Reference proteome</keyword>
<organism evidence="2 3">
    <name type="scientific">crAssphage sp. isolate ctbg_1</name>
    <dbReference type="NCBI Taxonomy" id="2989854"/>
    <lineage>
        <taxon>Viruses</taxon>
        <taxon>Duplodnaviria</taxon>
        <taxon>Heunggongvirae</taxon>
        <taxon>Uroviricota</taxon>
        <taxon>Caudoviricetes</taxon>
        <taxon>Crassvirales</taxon>
        <taxon>Intestiviridae</taxon>
        <taxon>Crudevirinae</taxon>
        <taxon>Whopevirus</taxon>
        <taxon>Whopevirus animalis</taxon>
    </lineage>
</organism>